<dbReference type="AlphaFoldDB" id="A0A3B0XXQ2"/>
<dbReference type="InterPro" id="IPR022293">
    <property type="entry name" value="Integrating-conj_element"/>
</dbReference>
<evidence type="ECO:0000313" key="1">
    <source>
        <dbReference type="EMBL" id="VAW60966.1"/>
    </source>
</evidence>
<reference evidence="1" key="1">
    <citation type="submission" date="2018-06" db="EMBL/GenBank/DDBJ databases">
        <authorList>
            <person name="Zhirakovskaya E."/>
        </authorList>
    </citation>
    <scope>NUCLEOTIDE SEQUENCE</scope>
</reference>
<dbReference type="NCBIfam" id="TIGR03759">
    <property type="entry name" value="conj_TIGR03759"/>
    <property type="match status" value="1"/>
</dbReference>
<accession>A0A3B0XXQ2</accession>
<evidence type="ECO:0008006" key="2">
    <source>
        <dbReference type="Google" id="ProtNLM"/>
    </source>
</evidence>
<organism evidence="1">
    <name type="scientific">hydrothermal vent metagenome</name>
    <dbReference type="NCBI Taxonomy" id="652676"/>
    <lineage>
        <taxon>unclassified sequences</taxon>
        <taxon>metagenomes</taxon>
        <taxon>ecological metagenomes</taxon>
    </lineage>
</organism>
<sequence length="250" mass="28890">MANFIIIITLGLFFHNTLHAFEKTDLVNTEISKTKRIEESANRWGLTTEQWGTYENLMKGEARYMLPNVDPLTVLGTYAKTDAERNMYGERIAKMEYNFTKNFLALSRSYHQAHDRLYGNESILALGEFSKKYGNNFSNSAKNYNSGLNKFGDRYVLFINSHCKYCDNYFKRIRSNQKIGTTIDVYFIGDTKEQIIDWGKRVGVKPDSIKNGQITLNQDQGQYGKYKRPTLPAAFYYDTKNGSVLSYKPE</sequence>
<gene>
    <name evidence="1" type="ORF">MNBD_GAMMA08-310</name>
</gene>
<protein>
    <recommendedName>
        <fullName evidence="2">TIGR03759 family integrating conjugative element protein</fullName>
    </recommendedName>
</protein>
<name>A0A3B0XXQ2_9ZZZZ</name>
<dbReference type="EMBL" id="UOFH01000169">
    <property type="protein sequence ID" value="VAW60966.1"/>
    <property type="molecule type" value="Genomic_DNA"/>
</dbReference>
<proteinExistence type="predicted"/>